<evidence type="ECO:0000313" key="2">
    <source>
        <dbReference type="EMBL" id="SHL02670.1"/>
    </source>
</evidence>
<dbReference type="Proteomes" id="UP000650994">
    <property type="component" value="Unassembled WGS sequence"/>
</dbReference>
<evidence type="ECO:0000313" key="3">
    <source>
        <dbReference type="Proteomes" id="UP000184120"/>
    </source>
</evidence>
<accession>A0A1M6X9L7</accession>
<reference evidence="1" key="1">
    <citation type="journal article" date="2014" name="Int. J. Syst. Evol. Microbiol.">
        <title>Complete genome of a new Firmicutes species belonging to the dominant human colonic microbiota ('Ruminococcus bicirculans') reveals two chromosomes and a selective capacity to utilize plant glucans.</title>
        <authorList>
            <consortium name="NISC Comparative Sequencing Program"/>
            <person name="Wegmann U."/>
            <person name="Louis P."/>
            <person name="Goesmann A."/>
            <person name="Henrissat B."/>
            <person name="Duncan S.H."/>
            <person name="Flint H.J."/>
        </authorList>
    </citation>
    <scope>NUCLEOTIDE SEQUENCE</scope>
    <source>
        <strain evidence="1">CGMCC 1.12707</strain>
    </source>
</reference>
<evidence type="ECO:0008006" key="5">
    <source>
        <dbReference type="Google" id="ProtNLM"/>
    </source>
</evidence>
<reference evidence="4" key="4">
    <citation type="journal article" date="2019" name="Int. J. Syst. Evol. Microbiol.">
        <title>The Global Catalogue of Microorganisms (GCM) 10K type strain sequencing project: providing services to taxonomists for standard genome sequencing and annotation.</title>
        <authorList>
            <consortium name="The Broad Institute Genomics Platform"/>
            <consortium name="The Broad Institute Genome Sequencing Center for Infectious Disease"/>
            <person name="Wu L."/>
            <person name="Ma J."/>
        </authorList>
    </citation>
    <scope>NUCLEOTIDE SEQUENCE [LARGE SCALE GENOMIC DNA]</scope>
    <source>
        <strain evidence="4">CGMCC 1.12707</strain>
    </source>
</reference>
<dbReference type="STRING" id="1434701.SAMN05443634_105168"/>
<reference evidence="1" key="5">
    <citation type="submission" date="2024-05" db="EMBL/GenBank/DDBJ databases">
        <authorList>
            <person name="Sun Q."/>
            <person name="Zhou Y."/>
        </authorList>
    </citation>
    <scope>NUCLEOTIDE SEQUENCE</scope>
    <source>
        <strain evidence="1">CGMCC 1.12707</strain>
    </source>
</reference>
<organism evidence="2 3">
    <name type="scientific">Chishuiella changwenlii</name>
    <dbReference type="NCBI Taxonomy" id="1434701"/>
    <lineage>
        <taxon>Bacteria</taxon>
        <taxon>Pseudomonadati</taxon>
        <taxon>Bacteroidota</taxon>
        <taxon>Flavobacteriia</taxon>
        <taxon>Flavobacteriales</taxon>
        <taxon>Weeksellaceae</taxon>
        <taxon>Chishuiella</taxon>
    </lineage>
</organism>
<dbReference type="EMBL" id="BMFL01000011">
    <property type="protein sequence ID" value="GGF00207.1"/>
    <property type="molecule type" value="Genomic_DNA"/>
</dbReference>
<dbReference type="OrthoDB" id="661150at2"/>
<proteinExistence type="predicted"/>
<protein>
    <recommendedName>
        <fullName evidence="5">Phage Mu protein F like protein</fullName>
    </recommendedName>
</protein>
<dbReference type="AlphaFoldDB" id="A0A1M6X9L7"/>
<dbReference type="Proteomes" id="UP000184120">
    <property type="component" value="Unassembled WGS sequence"/>
</dbReference>
<name>A0A1M6X9L7_9FLAO</name>
<dbReference type="EMBL" id="FRBH01000005">
    <property type="protein sequence ID" value="SHL02670.1"/>
    <property type="molecule type" value="Genomic_DNA"/>
</dbReference>
<keyword evidence="4" id="KW-1185">Reference proteome</keyword>
<reference evidence="2" key="3">
    <citation type="submission" date="2016-11" db="EMBL/GenBank/DDBJ databases">
        <authorList>
            <person name="Jaros S."/>
            <person name="Januszkiewicz K."/>
            <person name="Wedrychowicz H."/>
        </authorList>
    </citation>
    <scope>NUCLEOTIDE SEQUENCE [LARGE SCALE GENOMIC DNA]</scope>
    <source>
        <strain evidence="2">DSM 27989</strain>
    </source>
</reference>
<reference evidence="3" key="2">
    <citation type="submission" date="2016-11" db="EMBL/GenBank/DDBJ databases">
        <authorList>
            <person name="Varghese N."/>
            <person name="Submissions S."/>
        </authorList>
    </citation>
    <scope>NUCLEOTIDE SEQUENCE [LARGE SCALE GENOMIC DNA]</scope>
    <source>
        <strain evidence="3">DSM 27989</strain>
    </source>
</reference>
<dbReference type="RefSeq" id="WP_072931214.1">
    <property type="nucleotide sequence ID" value="NZ_BMFL01000011.1"/>
</dbReference>
<sequence length="340" mass="39961">MTIEQFIIENELQARVSSAKQLRRVEILFEKYLSEIIRLYGFNTNLDDLTPQLKKDFENLTKKLSIDLEKRINVATKEQWLLAQSTATKFVNTFFEVDNLKEATQQIFRNTHLDKYFEAQKSRLTKFKLSDRVWKYSKQFETNVVDAFEIALKNGDSAQKLSRDLKQYLKNPDALFRRVRDEKGQLHLSKNAAAYNPGQGVYRSAHKNALRLASSEINAFYKEAENTRWSSMDFVVGIEIKRSNNFFDCKICEPLKGKYPKTFKFSGWHTKCRCYQIPILKPIEMFTDELKGAVKEDYSHLGNFQKTEITKMPANFQNHLKEKADIYKGYKVVPYWVKEF</sequence>
<gene>
    <name evidence="1" type="ORF">GCM10010984_17220</name>
    <name evidence="2" type="ORF">SAMN05443634_105168</name>
</gene>
<evidence type="ECO:0000313" key="1">
    <source>
        <dbReference type="EMBL" id="GGF00207.1"/>
    </source>
</evidence>
<evidence type="ECO:0000313" key="4">
    <source>
        <dbReference type="Proteomes" id="UP000650994"/>
    </source>
</evidence>